<accession>A0A3B0ST52</accession>
<name>A0A3B0ST52_9ZZZZ</name>
<dbReference type="PANTHER" id="PTHR33164">
    <property type="entry name" value="TRANSCRIPTIONAL REGULATOR, MARR FAMILY"/>
    <property type="match status" value="1"/>
</dbReference>
<dbReference type="GO" id="GO:0006950">
    <property type="term" value="P:response to stress"/>
    <property type="evidence" value="ECO:0007669"/>
    <property type="project" value="TreeGrafter"/>
</dbReference>
<gene>
    <name evidence="2" type="ORF">MNBD_ACTINO02-2014</name>
</gene>
<dbReference type="PROSITE" id="PS50995">
    <property type="entry name" value="HTH_MARR_2"/>
    <property type="match status" value="1"/>
</dbReference>
<dbReference type="SMART" id="SM00347">
    <property type="entry name" value="HTH_MARR"/>
    <property type="match status" value="1"/>
</dbReference>
<dbReference type="Pfam" id="PF01047">
    <property type="entry name" value="MarR"/>
    <property type="match status" value="1"/>
</dbReference>
<proteinExistence type="predicted"/>
<dbReference type="InterPro" id="IPR036390">
    <property type="entry name" value="WH_DNA-bd_sf"/>
</dbReference>
<feature type="domain" description="HTH marR-type" evidence="1">
    <location>
        <begin position="101"/>
        <end position="233"/>
    </location>
</feature>
<organism evidence="2">
    <name type="scientific">hydrothermal vent metagenome</name>
    <dbReference type="NCBI Taxonomy" id="652676"/>
    <lineage>
        <taxon>unclassified sequences</taxon>
        <taxon>metagenomes</taxon>
        <taxon>ecological metagenomes</taxon>
    </lineage>
</organism>
<dbReference type="InterPro" id="IPR036388">
    <property type="entry name" value="WH-like_DNA-bd_sf"/>
</dbReference>
<protein>
    <recommendedName>
        <fullName evidence="1">HTH marR-type domain-containing protein</fullName>
    </recommendedName>
</protein>
<dbReference type="GO" id="GO:0003700">
    <property type="term" value="F:DNA-binding transcription factor activity"/>
    <property type="evidence" value="ECO:0007669"/>
    <property type="project" value="InterPro"/>
</dbReference>
<evidence type="ECO:0000313" key="2">
    <source>
        <dbReference type="EMBL" id="VAW04277.1"/>
    </source>
</evidence>
<dbReference type="PANTHER" id="PTHR33164:SF43">
    <property type="entry name" value="HTH-TYPE TRANSCRIPTIONAL REPRESSOR YETL"/>
    <property type="match status" value="1"/>
</dbReference>
<dbReference type="SUPFAM" id="SSF46785">
    <property type="entry name" value="Winged helix' DNA-binding domain"/>
    <property type="match status" value="1"/>
</dbReference>
<dbReference type="Gene3D" id="1.10.10.10">
    <property type="entry name" value="Winged helix-like DNA-binding domain superfamily/Winged helix DNA-binding domain"/>
    <property type="match status" value="1"/>
</dbReference>
<evidence type="ECO:0000259" key="1">
    <source>
        <dbReference type="PROSITE" id="PS50995"/>
    </source>
</evidence>
<dbReference type="AlphaFoldDB" id="A0A3B0ST52"/>
<dbReference type="InterPro" id="IPR039422">
    <property type="entry name" value="MarR/SlyA-like"/>
</dbReference>
<reference evidence="2" key="1">
    <citation type="submission" date="2018-06" db="EMBL/GenBank/DDBJ databases">
        <authorList>
            <person name="Zhirakovskaya E."/>
        </authorList>
    </citation>
    <scope>NUCLEOTIDE SEQUENCE</scope>
</reference>
<dbReference type="PRINTS" id="PR00598">
    <property type="entry name" value="HTHMARR"/>
</dbReference>
<dbReference type="EMBL" id="UOEK01000283">
    <property type="protein sequence ID" value="VAW04277.1"/>
    <property type="molecule type" value="Genomic_DNA"/>
</dbReference>
<sequence>MPRKWNRLRPPLGWDSSLEGATCRCRRSHREVERSAWPVLRLLWVRRGLADIVWLVNSNDVPAANGRVLVVPIILVATIAAEHIARTMNTHQDGPLSRDFQRSIPMMFYQALDAVLPRFREIFAQFDITQPQWRVLRVLWDEDGQNLTSIAERTLIVPTVLVGIMDRLERDGRVERRRSKEDRRRVHIFLTESGHALRDDVAPLVDEAYVQLQAVLNAQEWRDLYSAIDKLIESDAAARATSE</sequence>
<dbReference type="InterPro" id="IPR000835">
    <property type="entry name" value="HTH_MarR-typ"/>
</dbReference>